<accession>A0ABR4QGU6</accession>
<reference evidence="7 8" key="1">
    <citation type="journal article" date="2022" name="Front. Cell. Infect. Microbiol.">
        <title>The Genomes of Two Strains of Taenia crassiceps the Animal Model for the Study of Human Cysticercosis.</title>
        <authorList>
            <person name="Bobes R.J."/>
            <person name="Estrada K."/>
            <person name="Rios-Valencia D.G."/>
            <person name="Calderon-Gallegos A."/>
            <person name="de la Torre P."/>
            <person name="Carrero J.C."/>
            <person name="Sanchez-Flores A."/>
            <person name="Laclette J.P."/>
        </authorList>
    </citation>
    <scope>NUCLEOTIDE SEQUENCE [LARGE SCALE GENOMIC DNA]</scope>
    <source>
        <strain evidence="7">WFUcys</strain>
    </source>
</reference>
<dbReference type="SUPFAM" id="SSF53448">
    <property type="entry name" value="Nucleotide-diphospho-sugar transferases"/>
    <property type="match status" value="1"/>
</dbReference>
<name>A0ABR4QGU6_9CEST</name>
<dbReference type="PANTHER" id="PTHR48261:SF2">
    <property type="entry name" value="ACETYLGLUCOSAMINYLTRANSFERASE"/>
    <property type="match status" value="1"/>
</dbReference>
<keyword evidence="3" id="KW-0808">Transferase</keyword>
<evidence type="ECO:0000256" key="1">
    <source>
        <dbReference type="ARBA" id="ARBA00004648"/>
    </source>
</evidence>
<comment type="similarity">
    <text evidence="2">Belongs to the glycosyltransferase 47 family.</text>
</comment>
<dbReference type="InterPro" id="IPR004263">
    <property type="entry name" value="Exostosin"/>
</dbReference>
<evidence type="ECO:0000256" key="4">
    <source>
        <dbReference type="ARBA" id="ARBA00023136"/>
    </source>
</evidence>
<evidence type="ECO:0000256" key="2">
    <source>
        <dbReference type="ARBA" id="ARBA00010271"/>
    </source>
</evidence>
<protein>
    <submittedName>
        <fullName evidence="7">Exostosin-like 3</fullName>
    </submittedName>
</protein>
<keyword evidence="5" id="KW-1015">Disulfide bond</keyword>
<evidence type="ECO:0000313" key="7">
    <source>
        <dbReference type="EMBL" id="KAL5108793.1"/>
    </source>
</evidence>
<evidence type="ECO:0000256" key="5">
    <source>
        <dbReference type="ARBA" id="ARBA00023157"/>
    </source>
</evidence>
<keyword evidence="4" id="KW-0472">Membrane</keyword>
<dbReference type="Proteomes" id="UP001651158">
    <property type="component" value="Unassembled WGS sequence"/>
</dbReference>
<organism evidence="7 8">
    <name type="scientific">Taenia crassiceps</name>
    <dbReference type="NCBI Taxonomy" id="6207"/>
    <lineage>
        <taxon>Eukaryota</taxon>
        <taxon>Metazoa</taxon>
        <taxon>Spiralia</taxon>
        <taxon>Lophotrochozoa</taxon>
        <taxon>Platyhelminthes</taxon>
        <taxon>Cestoda</taxon>
        <taxon>Eucestoda</taxon>
        <taxon>Cyclophyllidea</taxon>
        <taxon>Taeniidae</taxon>
        <taxon>Taenia</taxon>
    </lineage>
</organism>
<comment type="caution">
    <text evidence="7">The sequence shown here is derived from an EMBL/GenBank/DDBJ whole genome shotgun (WGS) entry which is preliminary data.</text>
</comment>
<feature type="domain" description="Glycosyl transferase 64" evidence="6">
    <location>
        <begin position="48"/>
        <end position="282"/>
    </location>
</feature>
<evidence type="ECO:0000256" key="3">
    <source>
        <dbReference type="ARBA" id="ARBA00022679"/>
    </source>
</evidence>
<dbReference type="Pfam" id="PF09258">
    <property type="entry name" value="Glyco_transf_64"/>
    <property type="match status" value="1"/>
</dbReference>
<dbReference type="Gene3D" id="3.90.550.10">
    <property type="entry name" value="Spore Coat Polysaccharide Biosynthesis Protein SpsA, Chain A"/>
    <property type="match status" value="1"/>
</dbReference>
<evidence type="ECO:0000259" key="6">
    <source>
        <dbReference type="Pfam" id="PF09258"/>
    </source>
</evidence>
<dbReference type="PANTHER" id="PTHR48261">
    <property type="entry name" value="ACETYLGLUCOSAMINYLTRANSFERASE"/>
    <property type="match status" value="1"/>
</dbReference>
<dbReference type="EMBL" id="JAKROA010000003">
    <property type="protein sequence ID" value="KAL5108793.1"/>
    <property type="molecule type" value="Genomic_DNA"/>
</dbReference>
<evidence type="ECO:0000313" key="8">
    <source>
        <dbReference type="Proteomes" id="UP001651158"/>
    </source>
</evidence>
<keyword evidence="8" id="KW-1185">Reference proteome</keyword>
<dbReference type="InterPro" id="IPR029044">
    <property type="entry name" value="Nucleotide-diphossugar_trans"/>
</dbReference>
<proteinExistence type="inferred from homology"/>
<gene>
    <name evidence="7" type="ORF">TcWFU_003926</name>
</gene>
<comment type="subcellular location">
    <subcellularLocation>
        <location evidence="1">Endoplasmic reticulum membrane</location>
        <topology evidence="1">Single-pass type II membrane protein</topology>
    </subcellularLocation>
</comment>
<sequence>MRLDKISKLFNRHLETVGKQGPLWNFDKTPWTMCNKSASNEPDFPNKFTTVFLAYERIEMLIENIKIFQHIKDSLESIVVVWNHPYYKPEAYQWPSTPFPVHVIRVPLNKLQSRFLPFDLIKTDAVLTVDDEVVPEPSAMELGFSVWNDNPDRMVGFVARSHKWLPSYKTFEYVASATSSYSLVLTGASFFHKYFLYAYTFELPHEVYTSVDELMNCEDIAMNMLSQQISEKGPYRVGTVTRFACPLCKGGLSRKKNHYMIRSACITNFIHFFGYDPLKYSTLIRKGR</sequence>
<dbReference type="InterPro" id="IPR015338">
    <property type="entry name" value="GT64_dom"/>
</dbReference>